<keyword evidence="4" id="KW-1185">Reference proteome</keyword>
<dbReference type="AlphaFoldDB" id="A0A939IXR1"/>
<dbReference type="InterPro" id="IPR021949">
    <property type="entry name" value="DUF3566_TM"/>
</dbReference>
<dbReference type="RefSeq" id="WP_207278808.1">
    <property type="nucleotide sequence ID" value="NZ_JAFLEQ010000011.1"/>
</dbReference>
<keyword evidence="1" id="KW-1133">Transmembrane helix</keyword>
<evidence type="ECO:0000256" key="1">
    <source>
        <dbReference type="SAM" id="Phobius"/>
    </source>
</evidence>
<reference evidence="3" key="1">
    <citation type="submission" date="2021-03" db="EMBL/GenBank/DDBJ databases">
        <authorList>
            <person name="Sun Q."/>
        </authorList>
    </citation>
    <scope>NUCLEOTIDE SEQUENCE</scope>
    <source>
        <strain evidence="3">CCM 8862</strain>
    </source>
</reference>
<dbReference type="EMBL" id="JAFLEQ010000011">
    <property type="protein sequence ID" value="MBN9644318.1"/>
    <property type="molecule type" value="Genomic_DNA"/>
</dbReference>
<feature type="transmembrane region" description="Helical" evidence="1">
    <location>
        <begin position="63"/>
        <end position="84"/>
    </location>
</feature>
<comment type="caution">
    <text evidence="3">The sequence shown here is derived from an EMBL/GenBank/DDBJ whole genome shotgun (WGS) entry which is preliminary data.</text>
</comment>
<evidence type="ECO:0000313" key="4">
    <source>
        <dbReference type="Proteomes" id="UP000664332"/>
    </source>
</evidence>
<proteinExistence type="predicted"/>
<dbReference type="Proteomes" id="UP000664332">
    <property type="component" value="Unassembled WGS sequence"/>
</dbReference>
<feature type="domain" description="DUF3566" evidence="2">
    <location>
        <begin position="5"/>
        <end position="111"/>
    </location>
</feature>
<evidence type="ECO:0000313" key="3">
    <source>
        <dbReference type="EMBL" id="MBN9644318.1"/>
    </source>
</evidence>
<keyword evidence="1" id="KW-0472">Membrane</keyword>
<dbReference type="Pfam" id="PF12089">
    <property type="entry name" value="DUF3566"/>
    <property type="match status" value="1"/>
</dbReference>
<gene>
    <name evidence="3" type="ORF">JZY06_06790</name>
</gene>
<name>A0A939IXR1_9CORY</name>
<feature type="transmembrane region" description="Helical" evidence="1">
    <location>
        <begin position="90"/>
        <end position="109"/>
    </location>
</feature>
<evidence type="ECO:0000259" key="2">
    <source>
        <dbReference type="Pfam" id="PF12089"/>
    </source>
</evidence>
<keyword evidence="1" id="KW-0812">Transmembrane</keyword>
<sequence length="114" mass="12081">MATREVTIARISPLSAFRTGLALSLAGLAAWILCIVMLYFGLDYFGIWEKMNSVIGGAGGEEIITFGTVLSIAALIGAVTAIITTILAPLIAIIYNGFVDLFGGITVLLKEHTY</sequence>
<organism evidence="3 4">
    <name type="scientific">Corynebacterium mendelii</name>
    <dbReference type="NCBI Taxonomy" id="2765362"/>
    <lineage>
        <taxon>Bacteria</taxon>
        <taxon>Bacillati</taxon>
        <taxon>Actinomycetota</taxon>
        <taxon>Actinomycetes</taxon>
        <taxon>Mycobacteriales</taxon>
        <taxon>Corynebacteriaceae</taxon>
        <taxon>Corynebacterium</taxon>
    </lineage>
</organism>
<protein>
    <submittedName>
        <fullName evidence="3">DUF3566 domain-containing protein</fullName>
    </submittedName>
</protein>
<feature type="transmembrane region" description="Helical" evidence="1">
    <location>
        <begin position="20"/>
        <end position="42"/>
    </location>
</feature>
<accession>A0A939IXR1</accession>